<gene>
    <name evidence="1" type="ORF">L1987_18830</name>
</gene>
<reference evidence="2" key="1">
    <citation type="journal article" date="2022" name="Mol. Ecol. Resour.">
        <title>The genomes of chicory, endive, great burdock and yacon provide insights into Asteraceae palaeo-polyploidization history and plant inulin production.</title>
        <authorList>
            <person name="Fan W."/>
            <person name="Wang S."/>
            <person name="Wang H."/>
            <person name="Wang A."/>
            <person name="Jiang F."/>
            <person name="Liu H."/>
            <person name="Zhao H."/>
            <person name="Xu D."/>
            <person name="Zhang Y."/>
        </authorList>
    </citation>
    <scope>NUCLEOTIDE SEQUENCE [LARGE SCALE GENOMIC DNA]</scope>
    <source>
        <strain evidence="2">cv. Yunnan</strain>
    </source>
</reference>
<keyword evidence="2" id="KW-1185">Reference proteome</keyword>
<reference evidence="1 2" key="2">
    <citation type="journal article" date="2022" name="Mol. Ecol. Resour.">
        <title>The genomes of chicory, endive, great burdock and yacon provide insights into Asteraceae paleo-polyploidization history and plant inulin production.</title>
        <authorList>
            <person name="Fan W."/>
            <person name="Wang S."/>
            <person name="Wang H."/>
            <person name="Wang A."/>
            <person name="Jiang F."/>
            <person name="Liu H."/>
            <person name="Zhao H."/>
            <person name="Xu D."/>
            <person name="Zhang Y."/>
        </authorList>
    </citation>
    <scope>NUCLEOTIDE SEQUENCE [LARGE SCALE GENOMIC DNA]</scope>
    <source>
        <strain evidence="2">cv. Yunnan</strain>
        <tissue evidence="1">Leaves</tissue>
    </source>
</reference>
<evidence type="ECO:0000313" key="1">
    <source>
        <dbReference type="EMBL" id="KAI3814085.1"/>
    </source>
</evidence>
<dbReference type="EMBL" id="CM042023">
    <property type="protein sequence ID" value="KAI3814085.1"/>
    <property type="molecule type" value="Genomic_DNA"/>
</dbReference>
<organism evidence="1 2">
    <name type="scientific">Smallanthus sonchifolius</name>
    <dbReference type="NCBI Taxonomy" id="185202"/>
    <lineage>
        <taxon>Eukaryota</taxon>
        <taxon>Viridiplantae</taxon>
        <taxon>Streptophyta</taxon>
        <taxon>Embryophyta</taxon>
        <taxon>Tracheophyta</taxon>
        <taxon>Spermatophyta</taxon>
        <taxon>Magnoliopsida</taxon>
        <taxon>eudicotyledons</taxon>
        <taxon>Gunneridae</taxon>
        <taxon>Pentapetalae</taxon>
        <taxon>asterids</taxon>
        <taxon>campanulids</taxon>
        <taxon>Asterales</taxon>
        <taxon>Asteraceae</taxon>
        <taxon>Asteroideae</taxon>
        <taxon>Heliantheae alliance</taxon>
        <taxon>Millerieae</taxon>
        <taxon>Smallanthus</taxon>
    </lineage>
</organism>
<dbReference type="Proteomes" id="UP001056120">
    <property type="component" value="Linkage Group LG06"/>
</dbReference>
<accession>A0ACB9J3F3</accession>
<comment type="caution">
    <text evidence="1">The sequence shown here is derived from an EMBL/GenBank/DDBJ whole genome shotgun (WGS) entry which is preliminary data.</text>
</comment>
<name>A0ACB9J3F3_9ASTR</name>
<evidence type="ECO:0000313" key="2">
    <source>
        <dbReference type="Proteomes" id="UP001056120"/>
    </source>
</evidence>
<proteinExistence type="predicted"/>
<sequence>MERYASTAKDLASRDVVSRTITMEIREGRGVVLKERLPGISETDATFAGVDVAKQPIPVLPTVHFNMGVVPGLMVTGEAARASVHGANRLGANSLLDLVIFSRACANRVAEIYRPECLIFVHKRWHYTSLPPRNISATTSRKPCAERRIGSIPGDMISDRI</sequence>
<protein>
    <submittedName>
        <fullName evidence="1">Uncharacterized protein</fullName>
    </submittedName>
</protein>